<evidence type="ECO:0000313" key="2">
    <source>
        <dbReference type="EMBL" id="KFD71925.1"/>
    </source>
</evidence>
<gene>
    <name evidence="2" type="ORF">M514_08178</name>
</gene>
<evidence type="ECO:0000256" key="1">
    <source>
        <dbReference type="SAM" id="MobiDB-lite"/>
    </source>
</evidence>
<feature type="region of interest" description="Disordered" evidence="1">
    <location>
        <begin position="23"/>
        <end position="77"/>
    </location>
</feature>
<dbReference type="Proteomes" id="UP000030758">
    <property type="component" value="Unassembled WGS sequence"/>
</dbReference>
<proteinExistence type="predicted"/>
<reference evidence="2" key="1">
    <citation type="journal article" date="2014" name="Nat. Genet.">
        <title>Genome and transcriptome of the porcine whipworm Trichuris suis.</title>
        <authorList>
            <person name="Jex A.R."/>
            <person name="Nejsum P."/>
            <person name="Schwarz E.M."/>
            <person name="Hu L."/>
            <person name="Young N.D."/>
            <person name="Hall R.S."/>
            <person name="Korhonen P.K."/>
            <person name="Liao S."/>
            <person name="Thamsborg S."/>
            <person name="Xia J."/>
            <person name="Xu P."/>
            <person name="Wang S."/>
            <person name="Scheerlinck J.P."/>
            <person name="Hofmann A."/>
            <person name="Sternberg P.W."/>
            <person name="Wang J."/>
            <person name="Gasser R.B."/>
        </authorList>
    </citation>
    <scope>NUCLEOTIDE SEQUENCE [LARGE SCALE GENOMIC DNA]</scope>
    <source>
        <strain evidence="2">DCEP-RM93F</strain>
    </source>
</reference>
<sequence length="77" mass="8572">MTLNFKPTSAMRLSPVTRSYVFKGRKNSKKESSLIEGMSTKHLRQSGPGNKSWIEEEKATAEGPGVNTSTGKKTYRH</sequence>
<name>A0A085NR29_9BILA</name>
<dbReference type="AlphaFoldDB" id="A0A085NR29"/>
<dbReference type="EMBL" id="KL367480">
    <property type="protein sequence ID" value="KFD71925.1"/>
    <property type="molecule type" value="Genomic_DNA"/>
</dbReference>
<accession>A0A085NR29</accession>
<feature type="compositionally biased region" description="Polar residues" evidence="1">
    <location>
        <begin position="66"/>
        <end position="77"/>
    </location>
</feature>
<protein>
    <submittedName>
        <fullName evidence="2">Uncharacterized protein</fullName>
    </submittedName>
</protein>
<organism evidence="2">
    <name type="scientific">Trichuris suis</name>
    <name type="common">pig whipworm</name>
    <dbReference type="NCBI Taxonomy" id="68888"/>
    <lineage>
        <taxon>Eukaryota</taxon>
        <taxon>Metazoa</taxon>
        <taxon>Ecdysozoa</taxon>
        <taxon>Nematoda</taxon>
        <taxon>Enoplea</taxon>
        <taxon>Dorylaimia</taxon>
        <taxon>Trichinellida</taxon>
        <taxon>Trichuridae</taxon>
        <taxon>Trichuris</taxon>
    </lineage>
</organism>